<sequence>MSTNDNSPGGGEPDESPERSEKSPERSEGSPERPTGRMRFQDESTTPREPTLAERRAREQAARRKEEAERREAEEAERSRKKRKRILIGAGATVGIVALIAIGYQVAQPDEDVQARCVDEETNVVVDDANCATPASSGTNYHAGGGIIPYPIFIGGGGRQYRYNYGGSGNIGQPVSGGTATVPKSGTRISTPSGKTVAGSGSDSVSRGGFGVSNRGSSGS</sequence>
<keyword evidence="2" id="KW-1133">Transmembrane helix</keyword>
<feature type="region of interest" description="Disordered" evidence="1">
    <location>
        <begin position="170"/>
        <end position="220"/>
    </location>
</feature>
<feature type="region of interest" description="Disordered" evidence="1">
    <location>
        <begin position="1"/>
        <end position="82"/>
    </location>
</feature>
<gene>
    <name evidence="3" type="ORF">MMF94_33815</name>
</gene>
<dbReference type="RefSeq" id="WP_241041518.1">
    <property type="nucleotide sequence ID" value="NZ_BAAAJF010000016.1"/>
</dbReference>
<evidence type="ECO:0000313" key="4">
    <source>
        <dbReference type="Proteomes" id="UP001299970"/>
    </source>
</evidence>
<dbReference type="EMBL" id="JAKXMK010000036">
    <property type="protein sequence ID" value="MCH6170708.1"/>
    <property type="molecule type" value="Genomic_DNA"/>
</dbReference>
<feature type="transmembrane region" description="Helical" evidence="2">
    <location>
        <begin position="86"/>
        <end position="107"/>
    </location>
</feature>
<keyword evidence="2" id="KW-0812">Transmembrane</keyword>
<name>A0ABS9TQQ5_9PSEU</name>
<feature type="compositionally biased region" description="Basic and acidic residues" evidence="1">
    <location>
        <begin position="16"/>
        <end position="78"/>
    </location>
</feature>
<accession>A0ABS9TQQ5</accession>
<comment type="caution">
    <text evidence="3">The sequence shown here is derived from an EMBL/GenBank/DDBJ whole genome shotgun (WGS) entry which is preliminary data.</text>
</comment>
<evidence type="ECO:0000256" key="1">
    <source>
        <dbReference type="SAM" id="MobiDB-lite"/>
    </source>
</evidence>
<organism evidence="3 4">
    <name type="scientific">Pseudonocardia alaniniphila</name>
    <dbReference type="NCBI Taxonomy" id="75291"/>
    <lineage>
        <taxon>Bacteria</taxon>
        <taxon>Bacillati</taxon>
        <taxon>Actinomycetota</taxon>
        <taxon>Actinomycetes</taxon>
        <taxon>Pseudonocardiales</taxon>
        <taxon>Pseudonocardiaceae</taxon>
        <taxon>Pseudonocardia</taxon>
    </lineage>
</organism>
<keyword evidence="4" id="KW-1185">Reference proteome</keyword>
<reference evidence="3 4" key="1">
    <citation type="submission" date="2022-03" db="EMBL/GenBank/DDBJ databases">
        <title>Pseudonocardia alaer sp. nov., a novel actinomycete isolated from reed forest soil.</title>
        <authorList>
            <person name="Wang L."/>
        </authorList>
    </citation>
    <scope>NUCLEOTIDE SEQUENCE [LARGE SCALE GENOMIC DNA]</scope>
    <source>
        <strain evidence="3 4">Y-16303</strain>
    </source>
</reference>
<dbReference type="Proteomes" id="UP001299970">
    <property type="component" value="Unassembled WGS sequence"/>
</dbReference>
<proteinExistence type="predicted"/>
<evidence type="ECO:0000256" key="2">
    <source>
        <dbReference type="SAM" id="Phobius"/>
    </source>
</evidence>
<keyword evidence="2" id="KW-0472">Membrane</keyword>
<evidence type="ECO:0000313" key="3">
    <source>
        <dbReference type="EMBL" id="MCH6170708.1"/>
    </source>
</evidence>
<feature type="compositionally biased region" description="Polar residues" evidence="1">
    <location>
        <begin position="171"/>
        <end position="205"/>
    </location>
</feature>
<protein>
    <submittedName>
        <fullName evidence="3">Uncharacterized protein</fullName>
    </submittedName>
</protein>